<organism evidence="2 3">
    <name type="scientific">Labeo rohita</name>
    <name type="common">Indian major carp</name>
    <name type="synonym">Cyprinus rohita</name>
    <dbReference type="NCBI Taxonomy" id="84645"/>
    <lineage>
        <taxon>Eukaryota</taxon>
        <taxon>Metazoa</taxon>
        <taxon>Chordata</taxon>
        <taxon>Craniata</taxon>
        <taxon>Vertebrata</taxon>
        <taxon>Euteleostomi</taxon>
        <taxon>Actinopterygii</taxon>
        <taxon>Neopterygii</taxon>
        <taxon>Teleostei</taxon>
        <taxon>Ostariophysi</taxon>
        <taxon>Cypriniformes</taxon>
        <taxon>Cyprinidae</taxon>
        <taxon>Labeoninae</taxon>
        <taxon>Labeonini</taxon>
        <taxon>Labeo</taxon>
    </lineage>
</organism>
<proteinExistence type="predicted"/>
<comment type="caution">
    <text evidence="2">The sequence shown here is derived from an EMBL/GenBank/DDBJ whole genome shotgun (WGS) entry which is preliminary data.</text>
</comment>
<evidence type="ECO:0000259" key="1">
    <source>
        <dbReference type="Pfam" id="PF10545"/>
    </source>
</evidence>
<dbReference type="SUPFAM" id="SSF140996">
    <property type="entry name" value="Hermes dimerisation domain"/>
    <property type="match status" value="1"/>
</dbReference>
<reference evidence="2 3" key="1">
    <citation type="submission" date="2018-03" db="EMBL/GenBank/DDBJ databases">
        <title>Draft genome sequence of Rohu Carp (Labeo rohita).</title>
        <authorList>
            <person name="Das P."/>
            <person name="Kushwaha B."/>
            <person name="Joshi C.G."/>
            <person name="Kumar D."/>
            <person name="Nagpure N.S."/>
            <person name="Sahoo L."/>
            <person name="Das S.P."/>
            <person name="Bit A."/>
            <person name="Patnaik S."/>
            <person name="Meher P.K."/>
            <person name="Jayasankar P."/>
            <person name="Koringa P.G."/>
            <person name="Patel N.V."/>
            <person name="Hinsu A.T."/>
            <person name="Kumar R."/>
            <person name="Pandey M."/>
            <person name="Agarwal S."/>
            <person name="Srivastava S."/>
            <person name="Singh M."/>
            <person name="Iquebal M.A."/>
            <person name="Jaiswal S."/>
            <person name="Angadi U.B."/>
            <person name="Kumar N."/>
            <person name="Raza M."/>
            <person name="Shah T.M."/>
            <person name="Rai A."/>
            <person name="Jena J.K."/>
        </authorList>
    </citation>
    <scope>NUCLEOTIDE SEQUENCE [LARGE SCALE GENOMIC DNA]</scope>
    <source>
        <strain evidence="2">DASCIFA01</strain>
        <tissue evidence="2">Testis</tissue>
    </source>
</reference>
<name>A0A498MI59_LABRO</name>
<evidence type="ECO:0000313" key="3">
    <source>
        <dbReference type="Proteomes" id="UP000290572"/>
    </source>
</evidence>
<protein>
    <submittedName>
        <fullName evidence="2">Zinc finger BED domain-containing 1-like protein</fullName>
    </submittedName>
</protein>
<accession>A0A498MI59</accession>
<dbReference type="AlphaFoldDB" id="A0A498MI59"/>
<evidence type="ECO:0000313" key="2">
    <source>
        <dbReference type="EMBL" id="RXN16687.1"/>
    </source>
</evidence>
<gene>
    <name evidence="2" type="ORF">ROHU_008244</name>
</gene>
<sequence length="237" mass="27334">MRPFSVAENLGFRRLIHTLEPKYAIPSRAHFTHTVVPSLYKECKTMLDSVGEHCAGPKIPDPTADEVCPPSLLKPQPATSSLDMRREDEENEYVKYTGKTIRACDLSKSEHPRLLEAEINPRMPAWLESDSEVLEELWKSEVVEVLGFEEEKDSKAIEGNLDEASQKKETDEHLIKLFCVTSPEDNECKRRWKNLRDSYNKERKTMREKKSGGDHMEEDHMEVDGLWSSVLVLWSME</sequence>
<keyword evidence="3" id="KW-1185">Reference proteome</keyword>
<dbReference type="EMBL" id="QBIY01012774">
    <property type="protein sequence ID" value="RXN16687.1"/>
    <property type="molecule type" value="Genomic_DNA"/>
</dbReference>
<dbReference type="Proteomes" id="UP000290572">
    <property type="component" value="Unassembled WGS sequence"/>
</dbReference>
<feature type="domain" description="MADF" evidence="1">
    <location>
        <begin position="181"/>
        <end position="210"/>
    </location>
</feature>
<dbReference type="Pfam" id="PF10545">
    <property type="entry name" value="MADF_DNA_bdg"/>
    <property type="match status" value="1"/>
</dbReference>
<dbReference type="InterPro" id="IPR006578">
    <property type="entry name" value="MADF-dom"/>
</dbReference>